<gene>
    <name evidence="9" type="ORF">CTI12_AA563740</name>
</gene>
<sequence length="693" mass="75903">MYAKFGDMGNARNVFDEMRERNLVTWGALVSGYVKNGFGEEGLRVFVKMGREGVKGNEFTYGSVLSACGSLRWLMCGMGVQGCVVKSGFCGDVFVQCALVEMYLRCGKMEDAWCVFDGMVVKDLVSWNSMIGGFASLGFCDDALVLFRLMLREAANSRVLIGMTPDNFTMASVLMASARGKDLSNVTQLHGFVLKLGFESYKSLNGYAREGNNSMDAVNLYIELRQALMNVDTKKPLHSWSSPSFSAHRRTTLVRSDMASTVAGSTASFSTQSLSTGEPVVSVDWLHANLREPDLKVLDASWYMPDEQRNPLQEYQVAHIPGALFFDVDGISDRTTNLPHMLPSEEAFAAAVSALGIENKDGVVVYDGKGIFSAARVWWMFRVFGHDRVWVLDGGLPRWRASGFDVESSASSDAILKASAASEAIEKVYQGQAVGPVTFQTKYQPDLVWTLEQLPHMLPSEEAFAAAVSALGIENKDGVVVYDGKGIFSAARVWWMFRVFGHDRVWVLDGGLPRWRASGFDVESSASSDAILKASAASEAIEKVYQGQAVGPVTFQTKYQPDLVWTLEQVKKNTEDQTYQHIDARSKARFDGVAAEPRKGIRSGHVPGSKCIPFPQVLDSSQTLLPAEQLQKKFEQEGISLDKPVMASCGTGVTACILALGLHRLGKTNVPVYDGSWTEWGAQEDTPVSTSTS</sequence>
<dbReference type="CDD" id="cd01449">
    <property type="entry name" value="TST_Repeat_2"/>
    <property type="match status" value="1"/>
</dbReference>
<evidence type="ECO:0000256" key="4">
    <source>
        <dbReference type="ARBA" id="ARBA00050501"/>
    </source>
</evidence>
<dbReference type="CDD" id="cd01448">
    <property type="entry name" value="TST_Repeat_1"/>
    <property type="match status" value="1"/>
</dbReference>
<feature type="repeat" description="PPR" evidence="6">
    <location>
        <begin position="22"/>
        <end position="56"/>
    </location>
</feature>
<comment type="caution">
    <text evidence="9">The sequence shown here is derived from an EMBL/GenBank/DDBJ whole genome shotgun (WGS) entry which is preliminary data.</text>
</comment>
<dbReference type="InterPro" id="IPR011990">
    <property type="entry name" value="TPR-like_helical_dom_sf"/>
</dbReference>
<comment type="catalytic activity">
    <reaction evidence="3">
        <text>thiosulfate + hydrogen cyanide = thiocyanate + sulfite + 2 H(+)</text>
        <dbReference type="Rhea" id="RHEA:16881"/>
        <dbReference type="ChEBI" id="CHEBI:15378"/>
        <dbReference type="ChEBI" id="CHEBI:17359"/>
        <dbReference type="ChEBI" id="CHEBI:18022"/>
        <dbReference type="ChEBI" id="CHEBI:18407"/>
        <dbReference type="ChEBI" id="CHEBI:33542"/>
        <dbReference type="EC" id="2.8.1.1"/>
    </reaction>
</comment>
<feature type="domain" description="Rhodanese" evidence="8">
    <location>
        <begin position="291"/>
        <end position="408"/>
    </location>
</feature>
<evidence type="ECO:0000256" key="5">
    <source>
        <dbReference type="ARBA" id="ARBA00054064"/>
    </source>
</evidence>
<evidence type="ECO:0000256" key="3">
    <source>
        <dbReference type="ARBA" id="ARBA00047549"/>
    </source>
</evidence>
<dbReference type="AlphaFoldDB" id="A0A2U1KUA9"/>
<dbReference type="Gene3D" id="3.40.250.10">
    <property type="entry name" value="Rhodanese-like domain"/>
    <property type="match status" value="3"/>
</dbReference>
<feature type="domain" description="Rhodanese" evidence="8">
    <location>
        <begin position="575"/>
        <end position="689"/>
    </location>
</feature>
<dbReference type="STRING" id="35608.A0A2U1KUA9"/>
<dbReference type="PROSITE" id="PS00683">
    <property type="entry name" value="RHODANESE_2"/>
    <property type="match status" value="1"/>
</dbReference>
<dbReference type="GO" id="GO:0005739">
    <property type="term" value="C:mitochondrion"/>
    <property type="evidence" value="ECO:0007669"/>
    <property type="project" value="TreeGrafter"/>
</dbReference>
<evidence type="ECO:0000313" key="10">
    <source>
        <dbReference type="Proteomes" id="UP000245207"/>
    </source>
</evidence>
<feature type="repeat" description="PPR" evidence="6">
    <location>
        <begin position="123"/>
        <end position="157"/>
    </location>
</feature>
<dbReference type="OrthoDB" id="270167at2759"/>
<dbReference type="Pfam" id="PF13041">
    <property type="entry name" value="PPR_2"/>
    <property type="match status" value="1"/>
</dbReference>
<feature type="domain" description="Rhodanese" evidence="8">
    <location>
        <begin position="459"/>
        <end position="524"/>
    </location>
</feature>
<keyword evidence="10" id="KW-1185">Reference proteome</keyword>
<dbReference type="PANTHER" id="PTHR11364:SF27">
    <property type="entry name" value="SULFURTRANSFERASE"/>
    <property type="match status" value="1"/>
</dbReference>
<dbReference type="SUPFAM" id="SSF52821">
    <property type="entry name" value="Rhodanese/Cell cycle control phosphatase"/>
    <property type="match status" value="3"/>
</dbReference>
<dbReference type="GO" id="GO:0009793">
    <property type="term" value="P:embryo development ending in seed dormancy"/>
    <property type="evidence" value="ECO:0007669"/>
    <property type="project" value="UniProtKB-ARBA"/>
</dbReference>
<dbReference type="PANTHER" id="PTHR11364">
    <property type="entry name" value="THIOSULFATE SULFERTANSFERASE"/>
    <property type="match status" value="1"/>
</dbReference>
<dbReference type="EMBL" id="PKPP01013884">
    <property type="protein sequence ID" value="PWA40313.1"/>
    <property type="molecule type" value="Genomic_DNA"/>
</dbReference>
<dbReference type="Proteomes" id="UP000245207">
    <property type="component" value="Unassembled WGS sequence"/>
</dbReference>
<dbReference type="PROSITE" id="PS51375">
    <property type="entry name" value="PPR"/>
    <property type="match status" value="2"/>
</dbReference>
<proteinExistence type="predicted"/>
<evidence type="ECO:0000259" key="8">
    <source>
        <dbReference type="PROSITE" id="PS50206"/>
    </source>
</evidence>
<dbReference type="Pfam" id="PF00581">
    <property type="entry name" value="Rhodanese"/>
    <property type="match status" value="3"/>
</dbReference>
<dbReference type="Gene3D" id="1.25.40.10">
    <property type="entry name" value="Tetratricopeptide repeat domain"/>
    <property type="match status" value="2"/>
</dbReference>
<dbReference type="Pfam" id="PF01535">
    <property type="entry name" value="PPR"/>
    <property type="match status" value="2"/>
</dbReference>
<dbReference type="InterPro" id="IPR001307">
    <property type="entry name" value="Thiosulphate_STrfase_CS"/>
</dbReference>
<organism evidence="9 10">
    <name type="scientific">Artemisia annua</name>
    <name type="common">Sweet wormwood</name>
    <dbReference type="NCBI Taxonomy" id="35608"/>
    <lineage>
        <taxon>Eukaryota</taxon>
        <taxon>Viridiplantae</taxon>
        <taxon>Streptophyta</taxon>
        <taxon>Embryophyta</taxon>
        <taxon>Tracheophyta</taxon>
        <taxon>Spermatophyta</taxon>
        <taxon>Magnoliopsida</taxon>
        <taxon>eudicotyledons</taxon>
        <taxon>Gunneridae</taxon>
        <taxon>Pentapetalae</taxon>
        <taxon>asterids</taxon>
        <taxon>campanulids</taxon>
        <taxon>Asterales</taxon>
        <taxon>Asteraceae</taxon>
        <taxon>Asteroideae</taxon>
        <taxon>Anthemideae</taxon>
        <taxon>Artemisiinae</taxon>
        <taxon>Artemisia</taxon>
    </lineage>
</organism>
<dbReference type="GO" id="GO:0016784">
    <property type="term" value="F:3-mercaptopyruvate sulfurtransferase activity"/>
    <property type="evidence" value="ECO:0007669"/>
    <property type="project" value="UniProtKB-EC"/>
</dbReference>
<protein>
    <recommendedName>
        <fullName evidence="7">Sulfurtransferase</fullName>
    </recommendedName>
</protein>
<keyword evidence="2" id="KW-0677">Repeat</keyword>
<reference evidence="9 10" key="1">
    <citation type="journal article" date="2018" name="Mol. Plant">
        <title>The genome of Artemisia annua provides insight into the evolution of Asteraceae family and artemisinin biosynthesis.</title>
        <authorList>
            <person name="Shen Q."/>
            <person name="Zhang L."/>
            <person name="Liao Z."/>
            <person name="Wang S."/>
            <person name="Yan T."/>
            <person name="Shi P."/>
            <person name="Liu M."/>
            <person name="Fu X."/>
            <person name="Pan Q."/>
            <person name="Wang Y."/>
            <person name="Lv Z."/>
            <person name="Lu X."/>
            <person name="Zhang F."/>
            <person name="Jiang W."/>
            <person name="Ma Y."/>
            <person name="Chen M."/>
            <person name="Hao X."/>
            <person name="Li L."/>
            <person name="Tang Y."/>
            <person name="Lv G."/>
            <person name="Zhou Y."/>
            <person name="Sun X."/>
            <person name="Brodelius P.E."/>
            <person name="Rose J.K.C."/>
            <person name="Tang K."/>
        </authorList>
    </citation>
    <scope>NUCLEOTIDE SEQUENCE [LARGE SCALE GENOMIC DNA]</scope>
    <source>
        <strain evidence="10">cv. Huhao1</strain>
        <tissue evidence="9">Leaf</tissue>
    </source>
</reference>
<dbReference type="FunFam" id="3.40.250.10:FF:000019">
    <property type="entry name" value="Sulfurtransferase"/>
    <property type="match status" value="1"/>
</dbReference>
<evidence type="ECO:0000256" key="2">
    <source>
        <dbReference type="ARBA" id="ARBA00022737"/>
    </source>
</evidence>
<dbReference type="PROSITE" id="PS50206">
    <property type="entry name" value="RHODANESE_3"/>
    <property type="match status" value="3"/>
</dbReference>
<evidence type="ECO:0000256" key="1">
    <source>
        <dbReference type="ARBA" id="ARBA00022679"/>
    </source>
</evidence>
<dbReference type="InterPro" id="IPR001763">
    <property type="entry name" value="Rhodanese-like_dom"/>
</dbReference>
<keyword evidence="1 7" id="KW-0808">Transferase</keyword>
<name>A0A2U1KUA9_ARTAN</name>
<dbReference type="InterPro" id="IPR002885">
    <property type="entry name" value="PPR_rpt"/>
</dbReference>
<dbReference type="GO" id="GO:0004792">
    <property type="term" value="F:thiosulfate-cyanide sulfurtransferase activity"/>
    <property type="evidence" value="ECO:0007669"/>
    <property type="project" value="UniProtKB-EC"/>
</dbReference>
<evidence type="ECO:0000256" key="7">
    <source>
        <dbReference type="RuleBase" id="RU000507"/>
    </source>
</evidence>
<comment type="function">
    <text evidence="5">Catalyzes the transfer of a sulfur ion from a donor to cyanide or to other thiol compounds. Substrate preference is 3-mercaptopyruvate &gt; thiosulfate. Involved in embryo and seed development.</text>
</comment>
<evidence type="ECO:0000313" key="9">
    <source>
        <dbReference type="EMBL" id="PWA40313.1"/>
    </source>
</evidence>
<dbReference type="PROSITE" id="PS00380">
    <property type="entry name" value="RHODANESE_1"/>
    <property type="match status" value="1"/>
</dbReference>
<evidence type="ECO:0000256" key="6">
    <source>
        <dbReference type="PROSITE-ProRule" id="PRU00708"/>
    </source>
</evidence>
<dbReference type="FunFam" id="3.40.250.10:FF:000001">
    <property type="entry name" value="Sulfurtransferase"/>
    <property type="match status" value="1"/>
</dbReference>
<dbReference type="InterPro" id="IPR045078">
    <property type="entry name" value="TST/MPST-like"/>
</dbReference>
<accession>A0A2U1KUA9</accession>
<comment type="catalytic activity">
    <reaction evidence="4">
        <text>2-oxo-3-sulfanylpropanoate + [thioredoxin]-dithiol = [thioredoxin]-disulfide + hydrogen sulfide + pyruvate + H(+)</text>
        <dbReference type="Rhea" id="RHEA:21740"/>
        <dbReference type="Rhea" id="RHEA-COMP:10698"/>
        <dbReference type="Rhea" id="RHEA-COMP:10700"/>
        <dbReference type="ChEBI" id="CHEBI:15361"/>
        <dbReference type="ChEBI" id="CHEBI:15378"/>
        <dbReference type="ChEBI" id="CHEBI:29919"/>
        <dbReference type="ChEBI" id="CHEBI:29950"/>
        <dbReference type="ChEBI" id="CHEBI:50058"/>
        <dbReference type="ChEBI" id="CHEBI:57678"/>
        <dbReference type="EC" id="2.8.1.2"/>
    </reaction>
</comment>
<dbReference type="InterPro" id="IPR036873">
    <property type="entry name" value="Rhodanese-like_dom_sf"/>
</dbReference>
<dbReference type="NCBIfam" id="TIGR00756">
    <property type="entry name" value="PPR"/>
    <property type="match status" value="2"/>
</dbReference>
<dbReference type="SMART" id="SM00450">
    <property type="entry name" value="RHOD"/>
    <property type="match status" value="3"/>
</dbReference>